<dbReference type="InterPro" id="IPR013320">
    <property type="entry name" value="ConA-like_dom_sf"/>
</dbReference>
<dbReference type="STRING" id="388413.ALPR1_18923"/>
<feature type="chain" id="PRO_5002652745" evidence="2">
    <location>
        <begin position="19"/>
        <end position="262"/>
    </location>
</feature>
<dbReference type="EMBL" id="CM001023">
    <property type="protein sequence ID" value="EAZ81139.1"/>
    <property type="molecule type" value="Genomic_DNA"/>
</dbReference>
<evidence type="ECO:0000313" key="5">
    <source>
        <dbReference type="Proteomes" id="UP000003919"/>
    </source>
</evidence>
<comment type="similarity">
    <text evidence="1">Belongs to the glycosyl hydrolase 16 family.</text>
</comment>
<dbReference type="PROSITE" id="PS51762">
    <property type="entry name" value="GH16_2"/>
    <property type="match status" value="1"/>
</dbReference>
<dbReference type="RefSeq" id="WP_008202826.1">
    <property type="nucleotide sequence ID" value="NZ_CM001023.1"/>
</dbReference>
<dbReference type="Gene3D" id="2.60.120.200">
    <property type="match status" value="1"/>
</dbReference>
<dbReference type="AlphaFoldDB" id="A3HX16"/>
<gene>
    <name evidence="4" type="ORF">ALPR1_18923</name>
</gene>
<accession>A3HX16</accession>
<evidence type="ECO:0000313" key="4">
    <source>
        <dbReference type="EMBL" id="EAZ81139.1"/>
    </source>
</evidence>
<feature type="signal peptide" evidence="2">
    <location>
        <begin position="1"/>
        <end position="18"/>
    </location>
</feature>
<keyword evidence="5" id="KW-1185">Reference proteome</keyword>
<keyword evidence="2" id="KW-0732">Signal</keyword>
<dbReference type="InterPro" id="IPR050546">
    <property type="entry name" value="Glycosyl_Hydrlase_16"/>
</dbReference>
<dbReference type="EMBL" id="AAXU02000001">
    <property type="protein sequence ID" value="EAZ81139.1"/>
    <property type="molecule type" value="Genomic_DNA"/>
</dbReference>
<sequence length="262" mass="29904">MRKLSILFLLLGSFTSFAQEAKLLWSDEFDQNGLPNPQYWGYDVGDHGWGNQELEYYTEANLQNARIEEGVLKITAIADSSYSKGYTSARIHTRGKKSWKYGYIEVKAKLPSGRGTWPAIWMLPEENLHGGWPANGEIDIMEHVGFDPGVVHGTVHTKAFNHKIGTQKGNSITVPKFDSEFHVYAIDWTTEKIDFFIDDELYFTFENNGGNYEEWPFDQEFHLILNIAVGGGWGGQKGVDPTIWPQQIEVDYVRVYDRKPSL</sequence>
<dbReference type="GO" id="GO:0004553">
    <property type="term" value="F:hydrolase activity, hydrolyzing O-glycosyl compounds"/>
    <property type="evidence" value="ECO:0007669"/>
    <property type="project" value="InterPro"/>
</dbReference>
<comment type="caution">
    <text evidence="4">The sequence shown here is derived from an EMBL/GenBank/DDBJ whole genome shotgun (WGS) entry which is preliminary data.</text>
</comment>
<dbReference type="HOGENOM" id="CLU_019533_0_3_10"/>
<reference evidence="4 5" key="1">
    <citation type="journal article" date="2011" name="J. Bacteriol.">
        <title>Complete genome sequence of Algoriphagus sp. PR1, bacterial prey of a colony-forming choanoflagellate.</title>
        <authorList>
            <person name="Alegado R.A."/>
            <person name="Ferriera S."/>
            <person name="Nusbaum C."/>
            <person name="Young S.K."/>
            <person name="Zeng Q."/>
            <person name="Imamovic A."/>
            <person name="Fairclough S.R."/>
            <person name="King N."/>
        </authorList>
    </citation>
    <scope>NUCLEOTIDE SEQUENCE [LARGE SCALE GENOMIC DNA]</scope>
    <source>
        <strain evidence="4 5">PR1</strain>
    </source>
</reference>
<proteinExistence type="inferred from homology"/>
<name>A3HX16_9BACT</name>
<evidence type="ECO:0000256" key="2">
    <source>
        <dbReference type="SAM" id="SignalP"/>
    </source>
</evidence>
<dbReference type="Pfam" id="PF00722">
    <property type="entry name" value="Glyco_hydro_16"/>
    <property type="match status" value="1"/>
</dbReference>
<dbReference type="GO" id="GO:0005975">
    <property type="term" value="P:carbohydrate metabolic process"/>
    <property type="evidence" value="ECO:0007669"/>
    <property type="project" value="InterPro"/>
</dbReference>
<dbReference type="CDD" id="cd08023">
    <property type="entry name" value="GH16_laminarinase_like"/>
    <property type="match status" value="1"/>
</dbReference>
<organism evidence="4 5">
    <name type="scientific">Algoriphagus machipongonensis</name>
    <dbReference type="NCBI Taxonomy" id="388413"/>
    <lineage>
        <taxon>Bacteria</taxon>
        <taxon>Pseudomonadati</taxon>
        <taxon>Bacteroidota</taxon>
        <taxon>Cytophagia</taxon>
        <taxon>Cytophagales</taxon>
        <taxon>Cyclobacteriaceae</taxon>
        <taxon>Algoriphagus</taxon>
    </lineage>
</organism>
<evidence type="ECO:0000256" key="1">
    <source>
        <dbReference type="ARBA" id="ARBA00006865"/>
    </source>
</evidence>
<dbReference type="eggNOG" id="COG2273">
    <property type="taxonomic scope" value="Bacteria"/>
</dbReference>
<dbReference type="Proteomes" id="UP000003919">
    <property type="component" value="Chromosome"/>
</dbReference>
<dbReference type="InterPro" id="IPR000757">
    <property type="entry name" value="Beta-glucanase-like"/>
</dbReference>
<dbReference type="PANTHER" id="PTHR10963:SF55">
    <property type="entry name" value="GLYCOSIDE HYDROLASE FAMILY 16 PROTEIN"/>
    <property type="match status" value="1"/>
</dbReference>
<evidence type="ECO:0000259" key="3">
    <source>
        <dbReference type="PROSITE" id="PS51762"/>
    </source>
</evidence>
<protein>
    <submittedName>
        <fullName evidence="4">Licheninase</fullName>
    </submittedName>
</protein>
<dbReference type="OrthoDB" id="9776255at2"/>
<dbReference type="PANTHER" id="PTHR10963">
    <property type="entry name" value="GLYCOSYL HYDROLASE-RELATED"/>
    <property type="match status" value="1"/>
</dbReference>
<dbReference type="SUPFAM" id="SSF49899">
    <property type="entry name" value="Concanavalin A-like lectins/glucanases"/>
    <property type="match status" value="1"/>
</dbReference>
<feature type="domain" description="GH16" evidence="3">
    <location>
        <begin position="29"/>
        <end position="261"/>
    </location>
</feature>